<evidence type="ECO:0000313" key="1">
    <source>
        <dbReference type="EMBL" id="CAI5439481.1"/>
    </source>
</evidence>
<protein>
    <submittedName>
        <fullName evidence="1">Uncharacterized protein</fullName>
    </submittedName>
</protein>
<organism evidence="1 2">
    <name type="scientific">Caenorhabditis angaria</name>
    <dbReference type="NCBI Taxonomy" id="860376"/>
    <lineage>
        <taxon>Eukaryota</taxon>
        <taxon>Metazoa</taxon>
        <taxon>Ecdysozoa</taxon>
        <taxon>Nematoda</taxon>
        <taxon>Chromadorea</taxon>
        <taxon>Rhabditida</taxon>
        <taxon>Rhabditina</taxon>
        <taxon>Rhabditomorpha</taxon>
        <taxon>Rhabditoidea</taxon>
        <taxon>Rhabditidae</taxon>
        <taxon>Peloderinae</taxon>
        <taxon>Caenorhabditis</taxon>
    </lineage>
</organism>
<dbReference type="AlphaFoldDB" id="A0A9P1I7I5"/>
<gene>
    <name evidence="1" type="ORF">CAMP_LOCUS2118</name>
</gene>
<dbReference type="EMBL" id="CANHGI010000001">
    <property type="protein sequence ID" value="CAI5439481.1"/>
    <property type="molecule type" value="Genomic_DNA"/>
</dbReference>
<comment type="caution">
    <text evidence="1">The sequence shown here is derived from an EMBL/GenBank/DDBJ whole genome shotgun (WGS) entry which is preliminary data.</text>
</comment>
<name>A0A9P1I7I5_9PELO</name>
<sequence>MLNNRHSCRSVVKLLRDELARNRRRISDENNQALAIFFSEQFAMNQRRISLSRVRRRFITSLSFKHRNRHQLSAKQRSLQCVQ</sequence>
<evidence type="ECO:0000313" key="2">
    <source>
        <dbReference type="Proteomes" id="UP001152747"/>
    </source>
</evidence>
<accession>A0A9P1I7I5</accession>
<proteinExistence type="predicted"/>
<keyword evidence="2" id="KW-1185">Reference proteome</keyword>
<dbReference type="Proteomes" id="UP001152747">
    <property type="component" value="Unassembled WGS sequence"/>
</dbReference>
<reference evidence="1" key="1">
    <citation type="submission" date="2022-11" db="EMBL/GenBank/DDBJ databases">
        <authorList>
            <person name="Kikuchi T."/>
        </authorList>
    </citation>
    <scope>NUCLEOTIDE SEQUENCE</scope>
    <source>
        <strain evidence="1">PS1010</strain>
    </source>
</reference>